<dbReference type="GO" id="GO:0005524">
    <property type="term" value="F:ATP binding"/>
    <property type="evidence" value="ECO:0007669"/>
    <property type="project" value="UniProtKB-KW"/>
</dbReference>
<dbReference type="SMART" id="SM00382">
    <property type="entry name" value="AAA"/>
    <property type="match status" value="1"/>
</dbReference>
<dbReference type="InterPro" id="IPR003593">
    <property type="entry name" value="AAA+_ATPase"/>
</dbReference>
<dbReference type="AlphaFoldDB" id="L7VX17"/>
<reference evidence="4" key="1">
    <citation type="submission" date="2012-09" db="EMBL/GenBank/DDBJ databases">
        <title>Metagenomic Characterization of a Microbial Community in Wastewater Detects High Levels of Antibiotic Resistance.</title>
        <authorList>
            <person name="Abrams M."/>
            <person name="Caldwell A."/>
            <person name="Vandaei E."/>
            <person name="Lee W."/>
            <person name="Perrott J."/>
            <person name="Khan S.Y."/>
            <person name="Ta J."/>
            <person name="Romero D."/>
            <person name="Nguyen V."/>
            <person name="Pourmand N."/>
            <person name="Ouverney C.C."/>
        </authorList>
    </citation>
    <scope>NUCLEOTIDE SEQUENCE</scope>
</reference>
<evidence type="ECO:0000259" key="3">
    <source>
        <dbReference type="PROSITE" id="PS50893"/>
    </source>
</evidence>
<dbReference type="PANTHER" id="PTHR43582:SF5">
    <property type="entry name" value="ABC TRANSPORTER"/>
    <property type="match status" value="1"/>
</dbReference>
<evidence type="ECO:0000256" key="1">
    <source>
        <dbReference type="ARBA" id="ARBA00022741"/>
    </source>
</evidence>
<keyword evidence="2" id="KW-0067">ATP-binding</keyword>
<dbReference type="EMBL" id="JX649894">
    <property type="protein sequence ID" value="AGC72164.1"/>
    <property type="molecule type" value="Genomic_DNA"/>
</dbReference>
<dbReference type="GO" id="GO:0016887">
    <property type="term" value="F:ATP hydrolysis activity"/>
    <property type="evidence" value="ECO:0007669"/>
    <property type="project" value="InterPro"/>
</dbReference>
<evidence type="ECO:0000256" key="2">
    <source>
        <dbReference type="ARBA" id="ARBA00022840"/>
    </source>
</evidence>
<dbReference type="Pfam" id="PF00005">
    <property type="entry name" value="ABC_tran"/>
    <property type="match status" value="1"/>
</dbReference>
<dbReference type="SUPFAM" id="SSF52540">
    <property type="entry name" value="P-loop containing nucleoside triphosphate hydrolases"/>
    <property type="match status" value="1"/>
</dbReference>
<proteinExistence type="predicted"/>
<protein>
    <submittedName>
        <fullName evidence="4">Daunorubicin resistance ABC transporter ATPase subunit</fullName>
    </submittedName>
</protein>
<keyword evidence="1" id="KW-0547">Nucleotide-binding</keyword>
<organism evidence="4">
    <name type="scientific">uncultured bacterium A1Q1_fos_962</name>
    <dbReference type="NCBI Taxonomy" id="1256592"/>
    <lineage>
        <taxon>Bacteria</taxon>
        <taxon>environmental samples</taxon>
    </lineage>
</organism>
<dbReference type="InterPro" id="IPR027417">
    <property type="entry name" value="P-loop_NTPase"/>
</dbReference>
<dbReference type="PANTHER" id="PTHR43582">
    <property type="entry name" value="LINEARMYCIN RESISTANCE ATP-BINDING PROTEIN LNRL"/>
    <property type="match status" value="1"/>
</dbReference>
<accession>L7VX17</accession>
<evidence type="ECO:0000313" key="4">
    <source>
        <dbReference type="EMBL" id="AGC72164.1"/>
    </source>
</evidence>
<name>L7VX17_9BACT</name>
<dbReference type="InterPro" id="IPR003439">
    <property type="entry name" value="ABC_transporter-like_ATP-bd"/>
</dbReference>
<sequence length="321" mass="36643">MNGDAAIEVRGLSHAYGARHALREVDLEVKRGELFALLGPNGGGKTTLFRILSTLMPHQMGEVRISGHDLRTQLFEVRHSLGVVFQSPSLDKKLSIDENITQQAALYGLSRSVLQQRREEVLEQLGLMDRRHDRIEVLSGGLKRRADLAKSLIHLPRILLLDEPTTGLDPGARSDLWRYLGLLRDRYQMTIALTSHLLEEADRADRIAILHEGQVVVRGNPSELRAELGAPSLTIETDQTEWLFRELTDRFATQVSIVDQAVRLEQVMDSRFVQQLMDDYPEQIKSVKWGRPTLEDLFIRHTGHRFWQEPETPPTVRQSRR</sequence>
<dbReference type="Gene3D" id="3.40.50.300">
    <property type="entry name" value="P-loop containing nucleotide triphosphate hydrolases"/>
    <property type="match status" value="1"/>
</dbReference>
<feature type="domain" description="ABC transporter" evidence="3">
    <location>
        <begin position="7"/>
        <end position="237"/>
    </location>
</feature>
<dbReference type="PROSITE" id="PS50893">
    <property type="entry name" value="ABC_TRANSPORTER_2"/>
    <property type="match status" value="1"/>
</dbReference>